<dbReference type="SUPFAM" id="SSF56954">
    <property type="entry name" value="Outer membrane efflux proteins (OEP)"/>
    <property type="match status" value="1"/>
</dbReference>
<gene>
    <name evidence="9" type="ORF">DR864_07905</name>
</gene>
<keyword evidence="3" id="KW-0813">Transport</keyword>
<dbReference type="Gene3D" id="3.30.2090.10">
    <property type="entry name" value="Multidrug efflux transporter AcrB TolC docking domain, DN and DC subdomains"/>
    <property type="match status" value="2"/>
</dbReference>
<name>A0A344TG93_9BACT</name>
<dbReference type="OrthoDB" id="636130at2"/>
<feature type="transmembrane region" description="Helical" evidence="8">
    <location>
        <begin position="480"/>
        <end position="499"/>
    </location>
</feature>
<evidence type="ECO:0000313" key="9">
    <source>
        <dbReference type="EMBL" id="AXE17664.1"/>
    </source>
</evidence>
<feature type="transmembrane region" description="Helical" evidence="8">
    <location>
        <begin position="344"/>
        <end position="360"/>
    </location>
</feature>
<evidence type="ECO:0000256" key="7">
    <source>
        <dbReference type="ARBA" id="ARBA00023136"/>
    </source>
</evidence>
<feature type="transmembrane region" description="Helical" evidence="8">
    <location>
        <begin position="367"/>
        <end position="387"/>
    </location>
</feature>
<feature type="transmembrane region" description="Helical" evidence="8">
    <location>
        <begin position="453"/>
        <end position="474"/>
    </location>
</feature>
<dbReference type="Gene3D" id="3.30.70.1320">
    <property type="entry name" value="Multidrug efflux transporter AcrB pore domain like"/>
    <property type="match status" value="1"/>
</dbReference>
<dbReference type="Pfam" id="PF00873">
    <property type="entry name" value="ACR_tran"/>
    <property type="match status" value="1"/>
</dbReference>
<reference evidence="9 10" key="1">
    <citation type="submission" date="2018-07" db="EMBL/GenBank/DDBJ databases">
        <title>Genome sequencing of Runella.</title>
        <authorList>
            <person name="Baek M.-G."/>
            <person name="Yi H."/>
        </authorList>
    </citation>
    <scope>NUCLEOTIDE SEQUENCE [LARGE SCALE GENOMIC DNA]</scope>
    <source>
        <strain evidence="9 10">HYN0085</strain>
    </source>
</reference>
<feature type="transmembrane region" description="Helical" evidence="8">
    <location>
        <begin position="879"/>
        <end position="898"/>
    </location>
</feature>
<keyword evidence="10" id="KW-1185">Reference proteome</keyword>
<dbReference type="GO" id="GO:0042910">
    <property type="term" value="F:xenobiotic transmembrane transporter activity"/>
    <property type="evidence" value="ECO:0007669"/>
    <property type="project" value="TreeGrafter"/>
</dbReference>
<dbReference type="SUPFAM" id="SSF82693">
    <property type="entry name" value="Multidrug efflux transporter AcrB pore domain, PN1, PN2, PC1 and PC2 subdomains"/>
    <property type="match status" value="2"/>
</dbReference>
<evidence type="ECO:0000256" key="5">
    <source>
        <dbReference type="ARBA" id="ARBA00022692"/>
    </source>
</evidence>
<dbReference type="RefSeq" id="WP_114066449.1">
    <property type="nucleotide sequence ID" value="NZ_CP030850.1"/>
</dbReference>
<dbReference type="Proteomes" id="UP000251993">
    <property type="component" value="Chromosome"/>
</dbReference>
<evidence type="ECO:0000256" key="8">
    <source>
        <dbReference type="SAM" id="Phobius"/>
    </source>
</evidence>
<evidence type="ECO:0000313" key="10">
    <source>
        <dbReference type="Proteomes" id="UP000251993"/>
    </source>
</evidence>
<feature type="transmembrane region" description="Helical" evidence="8">
    <location>
        <begin position="393"/>
        <end position="416"/>
    </location>
</feature>
<feature type="transmembrane region" description="Helical" evidence="8">
    <location>
        <begin position="542"/>
        <end position="559"/>
    </location>
</feature>
<evidence type="ECO:0000256" key="6">
    <source>
        <dbReference type="ARBA" id="ARBA00022989"/>
    </source>
</evidence>
<dbReference type="Gene3D" id="3.30.70.1440">
    <property type="entry name" value="Multidrug efflux transporter AcrB pore domain"/>
    <property type="match status" value="1"/>
</dbReference>
<evidence type="ECO:0000256" key="3">
    <source>
        <dbReference type="ARBA" id="ARBA00022448"/>
    </source>
</evidence>
<dbReference type="InterPro" id="IPR004763">
    <property type="entry name" value="CusA-like"/>
</dbReference>
<dbReference type="Gene3D" id="1.20.1640.10">
    <property type="entry name" value="Multidrug efflux transporter AcrB transmembrane domain"/>
    <property type="match status" value="2"/>
</dbReference>
<keyword evidence="4" id="KW-1003">Cell membrane</keyword>
<feature type="transmembrane region" description="Helical" evidence="8">
    <location>
        <begin position="930"/>
        <end position="955"/>
    </location>
</feature>
<dbReference type="KEGG" id="run:DR864_07905"/>
<dbReference type="NCBIfam" id="TIGR00914">
    <property type="entry name" value="2A0601"/>
    <property type="match status" value="1"/>
</dbReference>
<comment type="subcellular location">
    <subcellularLocation>
        <location evidence="1">Cell membrane</location>
        <topology evidence="1">Multi-pass membrane protein</topology>
    </subcellularLocation>
</comment>
<keyword evidence="6 8" id="KW-1133">Transmembrane helix</keyword>
<dbReference type="PANTHER" id="PTHR32063">
    <property type="match status" value="1"/>
</dbReference>
<dbReference type="InterPro" id="IPR001036">
    <property type="entry name" value="Acrflvin-R"/>
</dbReference>
<dbReference type="EMBL" id="CP030850">
    <property type="protein sequence ID" value="AXE17664.1"/>
    <property type="molecule type" value="Genomic_DNA"/>
</dbReference>
<dbReference type="GO" id="GO:0005886">
    <property type="term" value="C:plasma membrane"/>
    <property type="evidence" value="ECO:0007669"/>
    <property type="project" value="UniProtKB-SubCell"/>
</dbReference>
<feature type="transmembrane region" description="Helical" evidence="8">
    <location>
        <begin position="976"/>
        <end position="997"/>
    </location>
</feature>
<dbReference type="GO" id="GO:0015562">
    <property type="term" value="F:efflux transmembrane transporter activity"/>
    <property type="evidence" value="ECO:0007669"/>
    <property type="project" value="InterPro"/>
</dbReference>
<sequence>MIDSLIHYSIKNKLIIGLAVLALVIWGGYSLSRLPVDAVPDITTNQVQILTLTPTLAAQEVEQFVTTPIELSLANIPDVTEIRSVSKLGLSVVTVVFKDEMDIVRGKQWVSEQLKMVEADIPTEFGKPMIAPLTTGLGEIYQYTLATKEGFHDKYDLTELRTIQDWIVKRQLVGIEGVIEISSFGGFVKQYEVSVNPERLRSHNVTLPELFTALQSNNANTGGSYIERVGQAQFIRGEGVVKSLSDIEQIVVKNVNGIPVLVKDVAGVGFGHANRFGALVRNGEGEAVGGIVLMLKGANSANTVNAVKERVARIQKTLPEGIEIVPFIERTKLINKTISTVTENLLLGGLIVVVVLVMLMGSLRAGLVAASVIPLAMLFTIGMMNTFDISANLMSLGAIDFGVIVDGAVIIVEAIVHRFQVWYEENKRNNVDDPAERDNMVYETAKRIRTSAAFGEIIILMVYLPILSLVGIEGKMFKPMALTVGFAIFGAFVLSLTYVPMMSSLVMGKNLNKHWTFSERFLKWLYRGYEPMIHWALNWKKATVGITVALFGVSLYIFSQLGGEFVPTLDEGDLAIDFRTASGTSLTETINSANKAHQILKKHFPEIQQIVGRVGASEIPTDPMPIEMVDQMINMKDISEWKNAKNREEMSEKMAAVLAEELPGTSVEMTQPIQMRFNEMITGVRSDVVVKLFGNDLDILYERANAAAKIIEKVDGVASVRVEQIVGLPQISITYNRAKIAQYGLNIADLNRLVRSGFAGETTGTVYEEERRFELVVRLDSAHRQDIENVRQLLVPLPSGGTVPLAEVALIDFRKAPAQISHEETRRRITIGIGVLNRDIETVVNDVQTQLEQKTTLPSGYFYTYGGAFENLQRAKDRLSFAVPLALFLIFALLYFTFHSIKESLLIFTAVPMSAIGGIIALWLRDMPFSISAGVGFIALFGVAVLNGIVLISYLNDLEKEGITNLRERIMRTVEVRFRPVLITATVASLGFLPMAISNSGGAEVQRPLATVVIGGILSATLLTLVVLPVLYALFTKENGKSIPKGGMTLVLLLIIAANATGQNQQPLTLTQAIERATQQNLTLKTTQFNVQSQQALVKSAWSLPKLSADLLAGQIQNRPLDYTLSAVQSFEPFGVYRSREKVLTQQVNVTQKQQDIQRNDLVFNVKQQYYQLLYLYRLQQLLRAQDTLYQKAVEAATIRYKTGESTQLELVASETNRRETQNRQTVLLREIQTSYMGLQALLYSNEPIQIDTLVSLQRSSAMQDGTNRYVALAEEENRLSRTFTDLERAQLKPDWRVGVANQSIEKRLGFTYVSGGLGIPLNTKPQKARIEAARISEQATENQLKAVQFQTEANVKILRETLTKLQNTLLYYEQSALPQADLLLKTTYKQFRLGDIEYVEFFQNTRQAWQIRESYLNQQLQFSQTVIELEKWLGIE</sequence>
<dbReference type="PRINTS" id="PR00702">
    <property type="entry name" value="ACRIFLAVINRP"/>
</dbReference>
<dbReference type="Gene3D" id="1.20.1600.10">
    <property type="entry name" value="Outer membrane efflux proteins (OEP)"/>
    <property type="match status" value="1"/>
</dbReference>
<feature type="transmembrane region" description="Helical" evidence="8">
    <location>
        <begin position="905"/>
        <end position="924"/>
    </location>
</feature>
<keyword evidence="7 8" id="KW-0472">Membrane</keyword>
<keyword evidence="5 8" id="KW-0812">Transmembrane</keyword>
<feature type="transmembrane region" description="Helical" evidence="8">
    <location>
        <begin position="1009"/>
        <end position="1034"/>
    </location>
</feature>
<dbReference type="SUPFAM" id="SSF82714">
    <property type="entry name" value="Multidrug efflux transporter AcrB TolC docking domain, DN and DC subdomains"/>
    <property type="match status" value="2"/>
</dbReference>
<evidence type="ECO:0000256" key="1">
    <source>
        <dbReference type="ARBA" id="ARBA00004651"/>
    </source>
</evidence>
<evidence type="ECO:0000256" key="2">
    <source>
        <dbReference type="ARBA" id="ARBA00010942"/>
    </source>
</evidence>
<evidence type="ECO:0000256" key="4">
    <source>
        <dbReference type="ARBA" id="ARBA00022475"/>
    </source>
</evidence>
<dbReference type="GO" id="GO:0008324">
    <property type="term" value="F:monoatomic cation transmembrane transporter activity"/>
    <property type="evidence" value="ECO:0007669"/>
    <property type="project" value="InterPro"/>
</dbReference>
<accession>A0A344TG93</accession>
<proteinExistence type="inferred from homology"/>
<dbReference type="Gene3D" id="3.30.70.1430">
    <property type="entry name" value="Multidrug efflux transporter AcrB pore domain"/>
    <property type="match status" value="2"/>
</dbReference>
<dbReference type="SUPFAM" id="SSF82866">
    <property type="entry name" value="Multidrug efflux transporter AcrB transmembrane domain"/>
    <property type="match status" value="2"/>
</dbReference>
<dbReference type="PANTHER" id="PTHR32063:SF24">
    <property type="entry name" value="CATION EFFLUX SYSTEM (ACRB_ACRD_ACRF FAMILY)"/>
    <property type="match status" value="1"/>
</dbReference>
<feature type="transmembrane region" description="Helical" evidence="8">
    <location>
        <begin position="1046"/>
        <end position="1062"/>
    </location>
</feature>
<dbReference type="InterPro" id="IPR027463">
    <property type="entry name" value="AcrB_DN_DC_subdom"/>
</dbReference>
<protein>
    <submittedName>
        <fullName evidence="9">CusA/CzcA family heavy metal efflux RND transporter</fullName>
    </submittedName>
</protein>
<organism evidence="9 10">
    <name type="scientific">Runella rosea</name>
    <dbReference type="NCBI Taxonomy" id="2259595"/>
    <lineage>
        <taxon>Bacteria</taxon>
        <taxon>Pseudomonadati</taxon>
        <taxon>Bacteroidota</taxon>
        <taxon>Cytophagia</taxon>
        <taxon>Cytophagales</taxon>
        <taxon>Spirosomataceae</taxon>
        <taxon>Runella</taxon>
    </lineage>
</organism>
<comment type="similarity">
    <text evidence="2">Belongs to the resistance-nodulation-cell division (RND) (TC 2.A.6) family.</text>
</comment>